<dbReference type="VEuPathDB" id="FungiDB:MPH_06027"/>
<dbReference type="InterPro" id="IPR000028">
    <property type="entry name" value="Chloroperoxidase"/>
</dbReference>
<reference evidence="9 10" key="1">
    <citation type="journal article" date="2012" name="BMC Genomics">
        <title>Tools to kill: Genome of one of the most destructive plant pathogenic fungi Macrophomina phaseolina.</title>
        <authorList>
            <person name="Islam M.S."/>
            <person name="Haque M.S."/>
            <person name="Islam M.M."/>
            <person name="Emdad E.M."/>
            <person name="Halim A."/>
            <person name="Hossen Q.M.M."/>
            <person name="Hossain M.Z."/>
            <person name="Ahmed B."/>
            <person name="Rahim S."/>
            <person name="Rahman M.S."/>
            <person name="Alam M.M."/>
            <person name="Hou S."/>
            <person name="Wan X."/>
            <person name="Saito J.A."/>
            <person name="Alam M."/>
        </authorList>
    </citation>
    <scope>NUCLEOTIDE SEQUENCE [LARGE SCALE GENOMIC DNA]</scope>
    <source>
        <strain evidence="9 10">MS6</strain>
    </source>
</reference>
<evidence type="ECO:0000313" key="9">
    <source>
        <dbReference type="EMBL" id="EKG16824.1"/>
    </source>
</evidence>
<dbReference type="HOGENOM" id="CLU_029871_5_0_1"/>
<dbReference type="Gene3D" id="1.10.489.10">
    <property type="entry name" value="Chloroperoxidase-like"/>
    <property type="match status" value="1"/>
</dbReference>
<evidence type="ECO:0000256" key="7">
    <source>
        <dbReference type="ARBA" id="ARBA00025795"/>
    </source>
</evidence>
<evidence type="ECO:0000256" key="3">
    <source>
        <dbReference type="ARBA" id="ARBA00022617"/>
    </source>
</evidence>
<evidence type="ECO:0000256" key="6">
    <source>
        <dbReference type="ARBA" id="ARBA00023004"/>
    </source>
</evidence>
<evidence type="ECO:0000256" key="2">
    <source>
        <dbReference type="ARBA" id="ARBA00022559"/>
    </source>
</evidence>
<comment type="cofactor">
    <cofactor evidence="1">
        <name>heme b</name>
        <dbReference type="ChEBI" id="CHEBI:60344"/>
    </cofactor>
</comment>
<comment type="similarity">
    <text evidence="7">Belongs to the chloroperoxidase family.</text>
</comment>
<dbReference type="SUPFAM" id="SSF47571">
    <property type="entry name" value="Cloroperoxidase"/>
    <property type="match status" value="1"/>
</dbReference>
<dbReference type="EMBL" id="AHHD01000261">
    <property type="protein sequence ID" value="EKG16824.1"/>
    <property type="molecule type" value="Genomic_DNA"/>
</dbReference>
<dbReference type="InParanoid" id="K2S2T0"/>
<protein>
    <submittedName>
        <fullName evidence="9">Chloroperoxidase</fullName>
    </submittedName>
</protein>
<dbReference type="eggNOG" id="ENOG502S6CG">
    <property type="taxonomic scope" value="Eukaryota"/>
</dbReference>
<evidence type="ECO:0000256" key="1">
    <source>
        <dbReference type="ARBA" id="ARBA00001970"/>
    </source>
</evidence>
<evidence type="ECO:0000259" key="8">
    <source>
        <dbReference type="PROSITE" id="PS51405"/>
    </source>
</evidence>
<dbReference type="AlphaFoldDB" id="K2S2T0"/>
<dbReference type="GO" id="GO:0004601">
    <property type="term" value="F:peroxidase activity"/>
    <property type="evidence" value="ECO:0007669"/>
    <property type="project" value="UniProtKB-KW"/>
</dbReference>
<dbReference type="InterPro" id="IPR036851">
    <property type="entry name" value="Chloroperoxidase-like_sf"/>
</dbReference>
<evidence type="ECO:0000256" key="4">
    <source>
        <dbReference type="ARBA" id="ARBA00022723"/>
    </source>
</evidence>
<keyword evidence="6" id="KW-0408">Iron</keyword>
<comment type="caution">
    <text evidence="9">The sequence shown here is derived from an EMBL/GenBank/DDBJ whole genome shotgun (WGS) entry which is preliminary data.</text>
</comment>
<proteinExistence type="inferred from homology"/>
<accession>K2S2T0</accession>
<keyword evidence="5" id="KW-0560">Oxidoreductase</keyword>
<dbReference type="PANTHER" id="PTHR33577">
    <property type="entry name" value="STERIGMATOCYSTIN BIOSYNTHESIS PEROXIDASE STCC-RELATED"/>
    <property type="match status" value="1"/>
</dbReference>
<gene>
    <name evidence="9" type="ORF">MPH_06027</name>
</gene>
<feature type="domain" description="Heme haloperoxidase family profile" evidence="8">
    <location>
        <begin position="133"/>
        <end position="369"/>
    </location>
</feature>
<keyword evidence="4" id="KW-0479">Metal-binding</keyword>
<sequence>MNTVLGHKCPLSDWCTTMRLLSSRIDSALICMPMIDTVRLPSSYQPQIWRLVNGQTTHTVHILHNPNHGSQTSQFFSASKLDTWGICLGIRIAVCIQTDSMHIMTARFPYNNAKNGVPGNGKGGYQVPAPGDTAHQFIAPTAHDIRGPCPGLNAAANHGFLARDGIVTFNELVDAQQNVYNVGYDLSVLLAVLGLTLTDGDPITQKLSIGCDATTRTSVAPLLTGSQPGLDGHNKFEADTSLTRNDYFLAGGDNFNFNGTLFGMMVDTCQGNFNRENLALYRKQRYDQSLRDNENFYFGPLSLLLFGAASFLYELMPSGTHNYAPDLDTISSFFGAEQAPDGSWRFTAERIPDNWTNRVLPYTNEDVTREILAMYLLNPVLFGGATGDGGFNTLPKFGSIQDGKIVEAPNTLCLLYQLSTQSVPSSLNGIITPTVDALNLVADKLAPQFKNLGCPNPLT</sequence>
<evidence type="ECO:0000313" key="10">
    <source>
        <dbReference type="Proteomes" id="UP000007129"/>
    </source>
</evidence>
<dbReference type="Pfam" id="PF01328">
    <property type="entry name" value="Peroxidase_2"/>
    <property type="match status" value="1"/>
</dbReference>
<dbReference type="Proteomes" id="UP000007129">
    <property type="component" value="Unassembled WGS sequence"/>
</dbReference>
<dbReference type="OrthoDB" id="407298at2759"/>
<keyword evidence="2 9" id="KW-0575">Peroxidase</keyword>
<dbReference type="GO" id="GO:0046872">
    <property type="term" value="F:metal ion binding"/>
    <property type="evidence" value="ECO:0007669"/>
    <property type="project" value="UniProtKB-KW"/>
</dbReference>
<organism evidence="9 10">
    <name type="scientific">Macrophomina phaseolina (strain MS6)</name>
    <name type="common">Charcoal rot fungus</name>
    <dbReference type="NCBI Taxonomy" id="1126212"/>
    <lineage>
        <taxon>Eukaryota</taxon>
        <taxon>Fungi</taxon>
        <taxon>Dikarya</taxon>
        <taxon>Ascomycota</taxon>
        <taxon>Pezizomycotina</taxon>
        <taxon>Dothideomycetes</taxon>
        <taxon>Dothideomycetes incertae sedis</taxon>
        <taxon>Botryosphaeriales</taxon>
        <taxon>Botryosphaeriaceae</taxon>
        <taxon>Macrophomina</taxon>
    </lineage>
</organism>
<dbReference type="PANTHER" id="PTHR33577:SF15">
    <property type="entry name" value="HEME HALOPEROXIDASE FAMILY PROFILE DOMAIN-CONTAINING PROTEIN"/>
    <property type="match status" value="1"/>
</dbReference>
<keyword evidence="3" id="KW-0349">Heme</keyword>
<dbReference type="PROSITE" id="PS51405">
    <property type="entry name" value="HEME_HALOPEROXIDASE"/>
    <property type="match status" value="1"/>
</dbReference>
<name>K2S2T0_MACPH</name>
<evidence type="ECO:0000256" key="5">
    <source>
        <dbReference type="ARBA" id="ARBA00023002"/>
    </source>
</evidence>